<keyword evidence="1" id="KW-1133">Transmembrane helix</keyword>
<keyword evidence="2" id="KW-0732">Signal</keyword>
<reference evidence="3 4" key="1">
    <citation type="submission" date="2018-08" db="EMBL/GenBank/DDBJ databases">
        <title>Genome and evolution of the arbuscular mycorrhizal fungus Diversispora epigaea (formerly Glomus versiforme) and its bacterial endosymbionts.</title>
        <authorList>
            <person name="Sun X."/>
            <person name="Fei Z."/>
            <person name="Harrison M."/>
        </authorList>
    </citation>
    <scope>NUCLEOTIDE SEQUENCE [LARGE SCALE GENOMIC DNA]</scope>
    <source>
        <strain evidence="3 4">IT104</strain>
    </source>
</reference>
<feature type="chain" id="PRO_5017187419" evidence="2">
    <location>
        <begin position="27"/>
        <end position="335"/>
    </location>
</feature>
<keyword evidence="1" id="KW-0472">Membrane</keyword>
<evidence type="ECO:0000313" key="3">
    <source>
        <dbReference type="EMBL" id="RHZ74784.1"/>
    </source>
</evidence>
<evidence type="ECO:0000313" key="4">
    <source>
        <dbReference type="Proteomes" id="UP000266861"/>
    </source>
</evidence>
<accession>A0A397INP9</accession>
<gene>
    <name evidence="3" type="ORF">Glove_219g50</name>
</gene>
<dbReference type="AlphaFoldDB" id="A0A397INP9"/>
<name>A0A397INP9_9GLOM</name>
<proteinExistence type="predicted"/>
<organism evidence="3 4">
    <name type="scientific">Diversispora epigaea</name>
    <dbReference type="NCBI Taxonomy" id="1348612"/>
    <lineage>
        <taxon>Eukaryota</taxon>
        <taxon>Fungi</taxon>
        <taxon>Fungi incertae sedis</taxon>
        <taxon>Mucoromycota</taxon>
        <taxon>Glomeromycotina</taxon>
        <taxon>Glomeromycetes</taxon>
        <taxon>Diversisporales</taxon>
        <taxon>Diversisporaceae</taxon>
        <taxon>Diversispora</taxon>
    </lineage>
</organism>
<keyword evidence="4" id="KW-1185">Reference proteome</keyword>
<evidence type="ECO:0000256" key="1">
    <source>
        <dbReference type="SAM" id="Phobius"/>
    </source>
</evidence>
<dbReference type="EMBL" id="PQFF01000204">
    <property type="protein sequence ID" value="RHZ74784.1"/>
    <property type="molecule type" value="Genomic_DNA"/>
</dbReference>
<protein>
    <submittedName>
        <fullName evidence="3">Uncharacterized protein</fullName>
    </submittedName>
</protein>
<feature type="transmembrane region" description="Helical" evidence="1">
    <location>
        <begin position="108"/>
        <end position="132"/>
    </location>
</feature>
<evidence type="ECO:0000256" key="2">
    <source>
        <dbReference type="SAM" id="SignalP"/>
    </source>
</evidence>
<feature type="signal peptide" evidence="2">
    <location>
        <begin position="1"/>
        <end position="26"/>
    </location>
</feature>
<keyword evidence="1" id="KW-0812">Transmembrane</keyword>
<comment type="caution">
    <text evidence="3">The sequence shown here is derived from an EMBL/GenBank/DDBJ whole genome shotgun (WGS) entry which is preliminary data.</text>
</comment>
<dbReference type="Proteomes" id="UP000266861">
    <property type="component" value="Unassembled WGS sequence"/>
</dbReference>
<sequence>MSINFMKHFILLLIIALVLLTSTTESQTVTSNIVVTGLPLPTAVTYTKFFTGYTSTLSGISTPTEFYVPPSTLVVINVLTPETTVATSTATPTAATPADSNTSHPRKFLIPLLIVLGIVIVVVLIIAIFVCCGRNILDCIVLEIMESINKNISGVDRDRKKPTEPVFDRIFQNIMKSVDRKIYKPVDLESNEFVFDSIFQNIMESINRKIYKPVDLESNEFVFDSIFQNIMESINRKISKPVDLESNGKKSVEKSKKKDPESNETTVFKSKLVFDNILHNVLESVDRNIPTAKKPEDLSIHVFDRLIQKTEQSIEANVPVLKWFRKVSDAKKTIR</sequence>